<dbReference type="Pfam" id="PF18932">
    <property type="entry name" value="DUF5681"/>
    <property type="match status" value="1"/>
</dbReference>
<keyword evidence="3" id="KW-1185">Reference proteome</keyword>
<proteinExistence type="predicted"/>
<evidence type="ECO:0000259" key="1">
    <source>
        <dbReference type="Pfam" id="PF18932"/>
    </source>
</evidence>
<comment type="caution">
    <text evidence="2">The sequence shown here is derived from an EMBL/GenBank/DDBJ whole genome shotgun (WGS) entry which is preliminary data.</text>
</comment>
<sequence>MHEERMKRIILEEAYRGITVRDGQRDVSVPIVQAVIRSLAVNAVKGQHRAQRLFAELLASVETSNKALHEEYFNAAMDYKIAWERELDRRERLGITDLPDPVPHPDHGIIDMKLGTAQIQGSSTHEEKAALERWQKRRQDYLEEVVWLEEQLATEEEPRLRQIFEEDAVRSRNLIDIIDTALSPVPKPGSTRLLGRNG</sequence>
<organism evidence="2 3">
    <name type="scientific">Rhodobacter flavimaris</name>
    <dbReference type="NCBI Taxonomy" id="2907145"/>
    <lineage>
        <taxon>Bacteria</taxon>
        <taxon>Pseudomonadati</taxon>
        <taxon>Pseudomonadota</taxon>
        <taxon>Alphaproteobacteria</taxon>
        <taxon>Rhodobacterales</taxon>
        <taxon>Rhodobacter group</taxon>
        <taxon>Rhodobacter</taxon>
    </lineage>
</organism>
<protein>
    <submittedName>
        <fullName evidence="2">DUF5681 domain-containing protein</fullName>
    </submittedName>
</protein>
<feature type="domain" description="DUF5681" evidence="1">
    <location>
        <begin position="6"/>
        <end position="59"/>
    </location>
</feature>
<reference evidence="2 3" key="1">
    <citation type="submission" date="2021-12" db="EMBL/GenBank/DDBJ databases">
        <title>Sinirhodobacter sp. WL0062 is a bacterium isolated from seawater.</title>
        <authorList>
            <person name="Wang L."/>
            <person name="He W."/>
            <person name="Zhang D.-F."/>
        </authorList>
    </citation>
    <scope>NUCLEOTIDE SEQUENCE [LARGE SCALE GENOMIC DNA]</scope>
    <source>
        <strain evidence="2 3">WL0062</strain>
    </source>
</reference>
<gene>
    <name evidence="2" type="ORF">LZA78_04735</name>
</gene>
<accession>A0ABS8YSY6</accession>
<evidence type="ECO:0000313" key="3">
    <source>
        <dbReference type="Proteomes" id="UP001521181"/>
    </source>
</evidence>
<name>A0ABS8YSY6_9RHOB</name>
<dbReference type="EMBL" id="JAJUOS010000003">
    <property type="protein sequence ID" value="MCE5972778.1"/>
    <property type="molecule type" value="Genomic_DNA"/>
</dbReference>
<dbReference type="Proteomes" id="UP001521181">
    <property type="component" value="Unassembled WGS sequence"/>
</dbReference>
<evidence type="ECO:0000313" key="2">
    <source>
        <dbReference type="EMBL" id="MCE5972778.1"/>
    </source>
</evidence>
<dbReference type="InterPro" id="IPR043736">
    <property type="entry name" value="DUF5681"/>
</dbReference>